<feature type="compositionally biased region" description="Polar residues" evidence="1">
    <location>
        <begin position="153"/>
        <end position="164"/>
    </location>
</feature>
<dbReference type="PANTHER" id="PTHR36022">
    <property type="entry name" value="GPI-ANCHORED ADHESIN-LIKE PROTEIN"/>
    <property type="match status" value="1"/>
</dbReference>
<gene>
    <name evidence="2" type="ORF">VitviT2T_007651</name>
</gene>
<feature type="compositionally biased region" description="Basic and acidic residues" evidence="1">
    <location>
        <begin position="117"/>
        <end position="131"/>
    </location>
</feature>
<evidence type="ECO:0000256" key="1">
    <source>
        <dbReference type="SAM" id="MobiDB-lite"/>
    </source>
</evidence>
<feature type="compositionally biased region" description="Polar residues" evidence="1">
    <location>
        <begin position="432"/>
        <end position="447"/>
    </location>
</feature>
<proteinExistence type="predicted"/>
<dbReference type="EMBL" id="CP126652">
    <property type="protein sequence ID" value="WJZ88343.1"/>
    <property type="molecule type" value="Genomic_DNA"/>
</dbReference>
<name>A0ABY9C0H3_VITVI</name>
<feature type="region of interest" description="Disordered" evidence="1">
    <location>
        <begin position="432"/>
        <end position="457"/>
    </location>
</feature>
<feature type="compositionally biased region" description="Low complexity" evidence="1">
    <location>
        <begin position="54"/>
        <end position="68"/>
    </location>
</feature>
<keyword evidence="3" id="KW-1185">Reference proteome</keyword>
<evidence type="ECO:0000313" key="2">
    <source>
        <dbReference type="EMBL" id="WJZ88343.1"/>
    </source>
</evidence>
<dbReference type="Proteomes" id="UP001227230">
    <property type="component" value="Chromosome 5"/>
</dbReference>
<organism evidence="2 3">
    <name type="scientific">Vitis vinifera</name>
    <name type="common">Grape</name>
    <dbReference type="NCBI Taxonomy" id="29760"/>
    <lineage>
        <taxon>Eukaryota</taxon>
        <taxon>Viridiplantae</taxon>
        <taxon>Streptophyta</taxon>
        <taxon>Embryophyta</taxon>
        <taxon>Tracheophyta</taxon>
        <taxon>Spermatophyta</taxon>
        <taxon>Magnoliopsida</taxon>
        <taxon>eudicotyledons</taxon>
        <taxon>Gunneridae</taxon>
        <taxon>Pentapetalae</taxon>
        <taxon>rosids</taxon>
        <taxon>Vitales</taxon>
        <taxon>Vitaceae</taxon>
        <taxon>Viteae</taxon>
        <taxon>Vitis</taxon>
    </lineage>
</organism>
<reference evidence="2 3" key="1">
    <citation type="journal article" date="2023" name="Hortic Res">
        <title>The complete reference genome for grapevine (Vitis vinifera L.) genetics and breeding.</title>
        <authorList>
            <person name="Shi X."/>
            <person name="Cao S."/>
            <person name="Wang X."/>
            <person name="Huang S."/>
            <person name="Wang Y."/>
            <person name="Liu Z."/>
            <person name="Liu W."/>
            <person name="Leng X."/>
            <person name="Peng Y."/>
            <person name="Wang N."/>
            <person name="Wang Y."/>
            <person name="Ma Z."/>
            <person name="Xu X."/>
            <person name="Zhang F."/>
            <person name="Xue H."/>
            <person name="Zhong H."/>
            <person name="Wang Y."/>
            <person name="Zhang K."/>
            <person name="Velt A."/>
            <person name="Avia K."/>
            <person name="Holtgrawe D."/>
            <person name="Grimplet J."/>
            <person name="Matus J.T."/>
            <person name="Ware D."/>
            <person name="Wu X."/>
            <person name="Wang H."/>
            <person name="Liu C."/>
            <person name="Fang Y."/>
            <person name="Rustenholz C."/>
            <person name="Cheng Z."/>
            <person name="Xiao H."/>
            <person name="Zhou Y."/>
        </authorList>
    </citation>
    <scope>NUCLEOTIDE SEQUENCE [LARGE SCALE GENOMIC DNA]</scope>
    <source>
        <strain evidence="3">cv. Pinot noir / PN40024</strain>
        <tissue evidence="2">Leaf</tissue>
    </source>
</reference>
<feature type="region of interest" description="Disordered" evidence="1">
    <location>
        <begin position="1"/>
        <end position="167"/>
    </location>
</feature>
<dbReference type="PANTHER" id="PTHR36022:SF1">
    <property type="entry name" value="GPI-ANCHORED ADHESIN-LIKE PROTEIN"/>
    <property type="match status" value="1"/>
</dbReference>
<feature type="compositionally biased region" description="Low complexity" evidence="1">
    <location>
        <begin position="10"/>
        <end position="19"/>
    </location>
</feature>
<accession>A0ABY9C0H3</accession>
<feature type="compositionally biased region" description="Basic residues" evidence="1">
    <location>
        <begin position="35"/>
        <end position="44"/>
    </location>
</feature>
<protein>
    <submittedName>
        <fullName evidence="2">Uncharacterized protein</fullName>
    </submittedName>
</protein>
<evidence type="ECO:0000313" key="3">
    <source>
        <dbReference type="Proteomes" id="UP001227230"/>
    </source>
</evidence>
<feature type="region of interest" description="Disordered" evidence="1">
    <location>
        <begin position="218"/>
        <end position="237"/>
    </location>
</feature>
<sequence>MNLPPPPPLSSSSSSTSTSKLQNKWSPAPADLKMDRRKKQRPRNPLKDLNHVATTISSTNSSSSSSQSIEVPRGCLRFLLSNSSSSKSPRYRPKALSKTPKSAPNARISKPSKSKPRKENIPKRAVGDELHKPKKNPPCLYQWQSRGPHKTKPNANSDKISSGSEDLKQKGCLVRGVDEAGEAIQASLRGVADENSTPVSKLPSGSSLDFAFDKAVEENSNGSNNKTPPVQPSVSPEIQCGSSLMAITPACYGAGHVLSGVTDKRKCRARGILTIGENHMLSFDKCKAFDNDVQSGVGSVDDSRVSVVPLPTEASMHWLLSPQGKKDENLKEGSENPCGRLALSPSPLSDMCNFSDKTTNTITSSSSIDRRSRKSLLSPTGLHEFQGFPGSLSDYMVGCSSLSPLHVTPCCKAQEETKYRYSLVEESTPISMRTDSLGSGNVIQTPQSDSSSDRHAGSSLLNADVCKDRQFESELDSLAEVLQMTSFSPKSHISMWDPSGLSSQFDQLPTPYNSIDLSRLQKTLERASWNSSSTLENVSHSQMRISWREGLISRIFEMDELDCCRCLSDEEEDANGCSDDQLKSHLSPGLNVDVGNDQILTADFGSSKFLDCKPGADRKGKEKLLPQRPIACAESVSTDGGGLVASGDSDWTLCYKNHLFEE</sequence>